<dbReference type="AlphaFoldDB" id="A0A5N6P9V9"/>
<dbReference type="PROSITE" id="PS50920">
    <property type="entry name" value="SOLCAR"/>
    <property type="match status" value="3"/>
</dbReference>
<evidence type="ECO:0000313" key="9">
    <source>
        <dbReference type="Proteomes" id="UP000326396"/>
    </source>
</evidence>
<gene>
    <name evidence="8" type="ORF">E3N88_13517</name>
</gene>
<dbReference type="OrthoDB" id="270584at2759"/>
<evidence type="ECO:0000256" key="6">
    <source>
        <dbReference type="PROSITE-ProRule" id="PRU00282"/>
    </source>
</evidence>
<comment type="caution">
    <text evidence="8">The sequence shown here is derived from an EMBL/GenBank/DDBJ whole genome shotgun (WGS) entry which is preliminary data.</text>
</comment>
<evidence type="ECO:0000259" key="7">
    <source>
        <dbReference type="PROSITE" id="PS50994"/>
    </source>
</evidence>
<name>A0A5N6P9V9_9ASTR</name>
<dbReference type="InterPro" id="IPR043502">
    <property type="entry name" value="DNA/RNA_pol_sf"/>
</dbReference>
<dbReference type="InterPro" id="IPR013103">
    <property type="entry name" value="RVT_2"/>
</dbReference>
<dbReference type="PANTHER" id="PTHR24089">
    <property type="entry name" value="SOLUTE CARRIER FAMILY 25"/>
    <property type="match status" value="1"/>
</dbReference>
<dbReference type="InterPro" id="IPR001584">
    <property type="entry name" value="Integrase_cat-core"/>
</dbReference>
<evidence type="ECO:0000256" key="2">
    <source>
        <dbReference type="ARBA" id="ARBA00022448"/>
    </source>
</evidence>
<dbReference type="GO" id="GO:0055085">
    <property type="term" value="P:transmembrane transport"/>
    <property type="evidence" value="ECO:0007669"/>
    <property type="project" value="InterPro"/>
</dbReference>
<evidence type="ECO:0000256" key="5">
    <source>
        <dbReference type="ARBA" id="ARBA00023136"/>
    </source>
</evidence>
<dbReference type="Gene3D" id="3.30.420.10">
    <property type="entry name" value="Ribonuclease H-like superfamily/Ribonuclease H"/>
    <property type="match status" value="1"/>
</dbReference>
<dbReference type="PROSITE" id="PS50994">
    <property type="entry name" value="INTEGRASE"/>
    <property type="match status" value="1"/>
</dbReference>
<evidence type="ECO:0000256" key="3">
    <source>
        <dbReference type="ARBA" id="ARBA00022692"/>
    </source>
</evidence>
<keyword evidence="3 6" id="KW-0812">Transmembrane</keyword>
<protein>
    <recommendedName>
        <fullName evidence="7">Integrase catalytic domain-containing protein</fullName>
    </recommendedName>
</protein>
<dbReference type="InterPro" id="IPR012337">
    <property type="entry name" value="RNaseH-like_sf"/>
</dbReference>
<feature type="repeat" description="Solcar" evidence="6">
    <location>
        <begin position="928"/>
        <end position="1014"/>
    </location>
</feature>
<proteinExistence type="predicted"/>
<dbReference type="Pfam" id="PF13976">
    <property type="entry name" value="gag_pre-integrs"/>
    <property type="match status" value="1"/>
</dbReference>
<evidence type="ECO:0000313" key="8">
    <source>
        <dbReference type="EMBL" id="KAD5962044.1"/>
    </source>
</evidence>
<keyword evidence="5 6" id="KW-0472">Membrane</keyword>
<accession>A0A5N6P9V9</accession>
<dbReference type="InterPro" id="IPR036397">
    <property type="entry name" value="RNaseH_sf"/>
</dbReference>
<dbReference type="PRINTS" id="PR00926">
    <property type="entry name" value="MITOCARRIER"/>
</dbReference>
<dbReference type="Gene3D" id="1.50.40.10">
    <property type="entry name" value="Mitochondrial carrier domain"/>
    <property type="match status" value="1"/>
</dbReference>
<dbReference type="Pfam" id="PF07727">
    <property type="entry name" value="RVT_2"/>
    <property type="match status" value="1"/>
</dbReference>
<comment type="subcellular location">
    <subcellularLocation>
        <location evidence="1">Membrane</location>
        <topology evidence="1">Multi-pass membrane protein</topology>
    </subcellularLocation>
</comment>
<feature type="repeat" description="Solcar" evidence="6">
    <location>
        <begin position="1023"/>
        <end position="1113"/>
    </location>
</feature>
<dbReference type="InterPro" id="IPR002067">
    <property type="entry name" value="MCP"/>
</dbReference>
<dbReference type="Pfam" id="PF00153">
    <property type="entry name" value="Mito_carr"/>
    <property type="match status" value="3"/>
</dbReference>
<dbReference type="Proteomes" id="UP000326396">
    <property type="component" value="Linkage Group LG14"/>
</dbReference>
<dbReference type="GO" id="GO:0016020">
    <property type="term" value="C:membrane"/>
    <property type="evidence" value="ECO:0007669"/>
    <property type="project" value="UniProtKB-SubCell"/>
</dbReference>
<keyword evidence="4" id="KW-0677">Repeat</keyword>
<evidence type="ECO:0000256" key="1">
    <source>
        <dbReference type="ARBA" id="ARBA00004141"/>
    </source>
</evidence>
<dbReference type="EMBL" id="SZYD01000006">
    <property type="protein sequence ID" value="KAD5962044.1"/>
    <property type="molecule type" value="Genomic_DNA"/>
</dbReference>
<evidence type="ECO:0000256" key="4">
    <source>
        <dbReference type="ARBA" id="ARBA00022737"/>
    </source>
</evidence>
<dbReference type="InterPro" id="IPR057670">
    <property type="entry name" value="SH3_retrovirus"/>
</dbReference>
<dbReference type="SUPFAM" id="SSF56672">
    <property type="entry name" value="DNA/RNA polymerases"/>
    <property type="match status" value="1"/>
</dbReference>
<dbReference type="GO" id="GO:0015074">
    <property type="term" value="P:DNA integration"/>
    <property type="evidence" value="ECO:0007669"/>
    <property type="project" value="InterPro"/>
</dbReference>
<dbReference type="SUPFAM" id="SSF53098">
    <property type="entry name" value="Ribonuclease H-like"/>
    <property type="match status" value="1"/>
</dbReference>
<dbReference type="InterPro" id="IPR025724">
    <property type="entry name" value="GAG-pre-integrase_dom"/>
</dbReference>
<keyword evidence="2" id="KW-0813">Transport</keyword>
<dbReference type="GO" id="GO:0003676">
    <property type="term" value="F:nucleic acid binding"/>
    <property type="evidence" value="ECO:0007669"/>
    <property type="project" value="InterPro"/>
</dbReference>
<reference evidence="8 9" key="1">
    <citation type="submission" date="2019-05" db="EMBL/GenBank/DDBJ databases">
        <title>Mikania micrantha, genome provides insights into the molecular mechanism of rapid growth.</title>
        <authorList>
            <person name="Liu B."/>
        </authorList>
    </citation>
    <scope>NUCLEOTIDE SEQUENCE [LARGE SCALE GENOMIC DNA]</scope>
    <source>
        <strain evidence="8">NLD-2019</strain>
        <tissue evidence="8">Leaf</tissue>
    </source>
</reference>
<organism evidence="8 9">
    <name type="scientific">Mikania micrantha</name>
    <name type="common">bitter vine</name>
    <dbReference type="NCBI Taxonomy" id="192012"/>
    <lineage>
        <taxon>Eukaryota</taxon>
        <taxon>Viridiplantae</taxon>
        <taxon>Streptophyta</taxon>
        <taxon>Embryophyta</taxon>
        <taxon>Tracheophyta</taxon>
        <taxon>Spermatophyta</taxon>
        <taxon>Magnoliopsida</taxon>
        <taxon>eudicotyledons</taxon>
        <taxon>Gunneridae</taxon>
        <taxon>Pentapetalae</taxon>
        <taxon>asterids</taxon>
        <taxon>campanulids</taxon>
        <taxon>Asterales</taxon>
        <taxon>Asteraceae</taxon>
        <taxon>Asteroideae</taxon>
        <taxon>Heliantheae alliance</taxon>
        <taxon>Eupatorieae</taxon>
        <taxon>Mikania</taxon>
    </lineage>
</organism>
<keyword evidence="9" id="KW-1185">Reference proteome</keyword>
<feature type="domain" description="Integrase catalytic" evidence="7">
    <location>
        <begin position="262"/>
        <end position="426"/>
    </location>
</feature>
<dbReference type="InterPro" id="IPR023395">
    <property type="entry name" value="MCP_dom_sf"/>
</dbReference>
<dbReference type="Pfam" id="PF25597">
    <property type="entry name" value="SH3_retrovirus"/>
    <property type="match status" value="1"/>
</dbReference>
<sequence length="1120" mass="126949">MRFKQDQTIVRKRENGDERIKPIETGLLGCSGAHRGTQWPNQGNCRVTRQASRGVVSRIPSRYAKHLFEPSPRPSKLRLLHLKPFWKPLETCKSLGIEGLKLLNLLEAQRNVTITLLFKEVVIRKSGKELTLSNVLYVPYIRKSLVSGWLLNKHGFRLVFESNKFVLTKRGMFVGKGYAQNGMFKLNVIAKVENMNENASTSAYLIESSNVWHGRLGHVNFNSMRRLIKLDCIPKFAIDSKYKCTTCVEAKQTRSSFKSVERITEPLDIIHTDVCDLKSIPTRGGNKYFITFIDDSTRYCYVYLLKSKDEAIDKFVLYKTEVENQLNKKIKVLRSDRGGEYVSPFADICAQNGIIHECTAHYSPQQNGIAKRKNRTLKEMMNAMLISSGMSQDMWGEVILSATYLLNKIPFKKKDVTPYELWMGRKSSYKNLKVWGCLAKVMVPPPMVQRIGPKTVDCVFIGYAHHSSAYRFLVYDSKNPDIHKNTIMESRNASFFEEVFPFLKKELRSSSTPVDEIVHDEDQEQLEAEEVEPRRSKRQRIEKSFGPDFLTYMVEGEPQTYRDAVTSSEGPQWKEAIKNEIDSILQNHTWELVDLPPGCKPLGYRWIFKRKMKVDGSIDKYKAMLVIKGFRQKEGVDYFDTYSPVTRITSIRLVLAIAILRNLEVHQMDVKTAFLNGDLEEEIYMEQPEGFSAPGQEGKVCKLVKSLYGLKQAPKQWHQKFDQVILNNGFKINECDKCVYVKNTMRGYVILCLYVDDMLIVGSDDKMIKSTKDMLKARFDMKDMDGVMQTEARVRVLEGGGSTHKLVAHHQRPAQHHRSQIGAVSQLVAGGVAGAVSKTCTAPLARLTILFQVQGMRSDASTLKKASIWHEASRVVREEGFRAFWKGNLVTIVHRLPYSSISFYSFERYKNLLQLMSGLEVHETNFGADVFVRLVGGGLAGITAASATYPLDLVRTRLSAQTNVNYYRGIWHALRTISKEEGVFGLYKGLGACLLGVGPNLAISFSVYDTVKSYWKLQRPDDSTVMMSLACGSLSGIASSTVSFPLDLVRRRMQLEGAGGRAPVYKTGVFGTFRQILQAEGLRGLYRGILPEYYKVVPSIGIVFMTYEKLNQVLSGIDAC</sequence>
<feature type="repeat" description="Solcar" evidence="6">
    <location>
        <begin position="821"/>
        <end position="912"/>
    </location>
</feature>
<dbReference type="SUPFAM" id="SSF103506">
    <property type="entry name" value="Mitochondrial carrier"/>
    <property type="match status" value="1"/>
</dbReference>
<dbReference type="Pfam" id="PF00665">
    <property type="entry name" value="rve"/>
    <property type="match status" value="1"/>
</dbReference>
<dbReference type="InterPro" id="IPR018108">
    <property type="entry name" value="MCP_transmembrane"/>
</dbReference>